<keyword evidence="1" id="KW-1133">Transmembrane helix</keyword>
<sequence length="69" mass="6867">MSVQPPSHDPWLVVWLALSAVVALLIGTGTGVLGWLSGQGAAAAVITGGIGFGGTMGLALAVIGLTRRR</sequence>
<protein>
    <submittedName>
        <fullName evidence="2">Uncharacterized protein</fullName>
    </submittedName>
</protein>
<organism evidence="2 3">
    <name type="scientific">Amycolatopsis camponoti</name>
    <dbReference type="NCBI Taxonomy" id="2606593"/>
    <lineage>
        <taxon>Bacteria</taxon>
        <taxon>Bacillati</taxon>
        <taxon>Actinomycetota</taxon>
        <taxon>Actinomycetes</taxon>
        <taxon>Pseudonocardiales</taxon>
        <taxon>Pseudonocardiaceae</taxon>
        <taxon>Amycolatopsis</taxon>
    </lineage>
</organism>
<dbReference type="RefSeq" id="WP_155547711.1">
    <property type="nucleotide sequence ID" value="NZ_CABVGP010000003.1"/>
</dbReference>
<keyword evidence="1" id="KW-0472">Membrane</keyword>
<dbReference type="EMBL" id="CABVGP010000003">
    <property type="protein sequence ID" value="VVJ22768.1"/>
    <property type="molecule type" value="Genomic_DNA"/>
</dbReference>
<feature type="transmembrane region" description="Helical" evidence="1">
    <location>
        <begin position="12"/>
        <end position="36"/>
    </location>
</feature>
<feature type="transmembrane region" description="Helical" evidence="1">
    <location>
        <begin position="42"/>
        <end position="65"/>
    </location>
</feature>
<keyword evidence="3" id="KW-1185">Reference proteome</keyword>
<evidence type="ECO:0000313" key="3">
    <source>
        <dbReference type="Proteomes" id="UP000399805"/>
    </source>
</evidence>
<keyword evidence="1" id="KW-0812">Transmembrane</keyword>
<dbReference type="Proteomes" id="UP000399805">
    <property type="component" value="Unassembled WGS sequence"/>
</dbReference>
<reference evidence="2 3" key="1">
    <citation type="submission" date="2019-09" db="EMBL/GenBank/DDBJ databases">
        <authorList>
            <person name="Leyn A S."/>
        </authorList>
    </citation>
    <scope>NUCLEOTIDE SEQUENCE [LARGE SCALE GENOMIC DNA]</scope>
    <source>
        <strain evidence="2">AA231_1</strain>
    </source>
</reference>
<evidence type="ECO:0000313" key="2">
    <source>
        <dbReference type="EMBL" id="VVJ22768.1"/>
    </source>
</evidence>
<dbReference type="AlphaFoldDB" id="A0A6I8M058"/>
<evidence type="ECO:0000256" key="1">
    <source>
        <dbReference type="SAM" id="Phobius"/>
    </source>
</evidence>
<accession>A0A6I8M058</accession>
<gene>
    <name evidence="2" type="ORF">AA23TX_07681</name>
</gene>
<name>A0A6I8M058_9PSEU</name>
<proteinExistence type="predicted"/>